<evidence type="ECO:0000313" key="1">
    <source>
        <dbReference type="EMBL" id="ABT14954.1"/>
    </source>
</evidence>
<accession>A7IX80</accession>
<protein>
    <submittedName>
        <fullName evidence="1">Uncharacterized protein b555L</fullName>
    </submittedName>
</protein>
<dbReference type="Proteomes" id="UP000202419">
    <property type="component" value="Segment"/>
</dbReference>
<dbReference type="RefSeq" id="YP_001497751.1">
    <property type="nucleotide sequence ID" value="NC_009898.1"/>
</dbReference>
<reference evidence="1 2" key="1">
    <citation type="journal article" date="2007" name="Virology">
        <title>Sequence and annotation of the 369-kb NY-2A and the 345-kb AR158 viruses that infect Chlorella NC64A.</title>
        <authorList>
            <person name="Fitzgerald L.A."/>
            <person name="Graves M.V."/>
            <person name="Li X."/>
            <person name="Feldblyum T."/>
            <person name="Nierman W.C."/>
            <person name="Van Etten J.L."/>
        </authorList>
    </citation>
    <scope>NUCLEOTIDE SEQUENCE [LARGE SCALE GENOMIC DNA]</scope>
    <source>
        <strain evidence="1 2">NY-2A</strain>
    </source>
</reference>
<gene>
    <name evidence="1" type="primary">b555L</name>
    <name evidence="1" type="ORF">NY2A_b555L</name>
</gene>
<name>A7IX80_PBCVN</name>
<dbReference type="EMBL" id="DQ491002">
    <property type="protein sequence ID" value="ABT14954.1"/>
    <property type="molecule type" value="Genomic_DNA"/>
</dbReference>
<dbReference type="KEGG" id="vg:5658982"/>
<proteinExistence type="predicted"/>
<organismHost>
    <name type="scientific">Chlorella</name>
    <dbReference type="NCBI Taxonomy" id="3071"/>
</organismHost>
<organism evidence="1 2">
    <name type="scientific">Paramecium bursaria Chlorella virus NY2A</name>
    <name type="common">PBCV-NY2A</name>
    <dbReference type="NCBI Taxonomy" id="46021"/>
    <lineage>
        <taxon>Viruses</taxon>
        <taxon>Varidnaviria</taxon>
        <taxon>Bamfordvirae</taxon>
        <taxon>Nucleocytoviricota</taxon>
        <taxon>Megaviricetes</taxon>
        <taxon>Algavirales</taxon>
        <taxon>Phycodnaviridae</taxon>
        <taxon>Chlorovirus</taxon>
        <taxon>Chlorovirus americanus</taxon>
    </lineage>
</organism>
<evidence type="ECO:0000313" key="2">
    <source>
        <dbReference type="Proteomes" id="UP000202419"/>
    </source>
</evidence>
<keyword evidence="2" id="KW-1185">Reference proteome</keyword>
<sequence length="69" mass="7185">MSKSYIGTSAFDITTSFFLMGRIGSETSSKGLLFTTSSGFIGIASPSLSSDLNFVSTNGVLSTVFNDVS</sequence>
<dbReference type="GeneID" id="5658982"/>